<organism evidence="1 2">
    <name type="scientific">Mycobacterium simiae</name>
    <name type="common">Mycobacterium habana</name>
    <dbReference type="NCBI Taxonomy" id="1784"/>
    <lineage>
        <taxon>Bacteria</taxon>
        <taxon>Bacillati</taxon>
        <taxon>Actinomycetota</taxon>
        <taxon>Actinomycetes</taxon>
        <taxon>Mycobacteriales</taxon>
        <taxon>Mycobacteriaceae</taxon>
        <taxon>Mycobacterium</taxon>
        <taxon>Mycobacterium simiae complex</taxon>
    </lineage>
</organism>
<sequence length="78" mass="8240">MAGSFRVAAGGRAARRCPDPARVAGSVAKVIEEALLRCLTQPGAPVPAQLVGWVVTGLWERPEVRVDVAAPRAPWQPV</sequence>
<gene>
    <name evidence="1" type="ORF">F0Q45_25380</name>
</gene>
<protein>
    <submittedName>
        <fullName evidence="1">Uncharacterized protein</fullName>
    </submittedName>
</protein>
<reference evidence="1 2" key="1">
    <citation type="submission" date="2019-09" db="EMBL/GenBank/DDBJ databases">
        <title>Report of infection by Mycobacterium simiae a patient suffering from pulmonary tuberculosis.</title>
        <authorList>
            <person name="Mohanty P.S."/>
            <person name="Bansal A.K."/>
            <person name="Singh H."/>
            <person name="Sharma S."/>
            <person name="Patil S.A."/>
            <person name="Upadhaya P."/>
            <person name="Singh P.K."/>
            <person name="Kumar D."/>
            <person name="Kumar S."/>
            <person name="Singh R.K."/>
            <person name="Chaudhary B."/>
        </authorList>
    </citation>
    <scope>NUCLEOTIDE SEQUENCE [LARGE SCALE GENOMIC DNA]</scope>
    <source>
        <strain evidence="1 2">JAL-560-SIM</strain>
    </source>
</reference>
<comment type="caution">
    <text evidence="1">The sequence shown here is derived from an EMBL/GenBank/DDBJ whole genome shotgun (WGS) entry which is preliminary data.</text>
</comment>
<name>A0A5B1B5S0_MYCSI</name>
<proteinExistence type="predicted"/>
<evidence type="ECO:0000313" key="2">
    <source>
        <dbReference type="Proteomes" id="UP000324701"/>
    </source>
</evidence>
<dbReference type="EMBL" id="VTZN01000326">
    <property type="protein sequence ID" value="KAA1243788.1"/>
    <property type="molecule type" value="Genomic_DNA"/>
</dbReference>
<evidence type="ECO:0000313" key="1">
    <source>
        <dbReference type="EMBL" id="KAA1243788.1"/>
    </source>
</evidence>
<dbReference type="RefSeq" id="WP_149656503.1">
    <property type="nucleotide sequence ID" value="NZ_VTZN01000326.1"/>
</dbReference>
<accession>A0A5B1B5S0</accession>
<dbReference type="AlphaFoldDB" id="A0A5B1B5S0"/>
<dbReference type="Proteomes" id="UP000324701">
    <property type="component" value="Unassembled WGS sequence"/>
</dbReference>
<keyword evidence="2" id="KW-1185">Reference proteome</keyword>